<name>A0A518DAA1_9BACT</name>
<dbReference type="InterPro" id="IPR013422">
    <property type="entry name" value="CRISPR-assoc_prot_Cas5_N"/>
</dbReference>
<dbReference type="EC" id="3.1.-.-" evidence="2"/>
<dbReference type="GO" id="GO:0003723">
    <property type="term" value="F:RNA binding"/>
    <property type="evidence" value="ECO:0007669"/>
    <property type="project" value="UniProtKB-UniRule"/>
</dbReference>
<protein>
    <recommendedName>
        <fullName evidence="2">pre-crRNA processing endonuclease</fullName>
        <ecNumber evidence="2">3.1.-.-</ecNumber>
    </recommendedName>
</protein>
<sequence>MTAYQGQRSHISLRIWGDYACFTRPEAKVERLSYDVITPSAARGVLEALYWKPEVRWVVERIHVYREPRFTNLRRNEVASKASAANAKQAMNGTPAGTLALYADEDRQQRAATILTGVEYIIGARFEVLDDSEPVAKHYNMFKRRAERGQCFHRPYLGTREFACDFAWVEGPIPASPLTGERDLGWMLHDLVFTPLDKNQEKLADTLCAHTGRPLKAEPRFFRAQMHDGVIEVPPLQHATAESVG</sequence>
<evidence type="ECO:0000256" key="2">
    <source>
        <dbReference type="PIRNR" id="PIRNR029950"/>
    </source>
</evidence>
<dbReference type="GO" id="GO:0016787">
    <property type="term" value="F:hydrolase activity"/>
    <property type="evidence" value="ECO:0007669"/>
    <property type="project" value="UniProtKB-KW"/>
</dbReference>
<proteinExistence type="inferred from homology"/>
<dbReference type="KEGG" id="pnd:Pla175_17850"/>
<dbReference type="OrthoDB" id="5621871at2"/>
<evidence type="ECO:0000313" key="3">
    <source>
        <dbReference type="EMBL" id="QDU88409.1"/>
    </source>
</evidence>
<dbReference type="CDD" id="cd09752">
    <property type="entry name" value="Cas5_I-C"/>
    <property type="match status" value="1"/>
</dbReference>
<comment type="similarity">
    <text evidence="2">Belongs to the CRISPR-associated protein Cas5 family. Subtype I-C/Dvulg subfamily.</text>
</comment>
<dbReference type="Pfam" id="PF09704">
    <property type="entry name" value="Cas_Cas5d"/>
    <property type="match status" value="1"/>
</dbReference>
<dbReference type="GO" id="GO:0051607">
    <property type="term" value="P:defense response to virus"/>
    <property type="evidence" value="ECO:0007669"/>
    <property type="project" value="UniProtKB-UniRule"/>
</dbReference>
<keyword evidence="2" id="KW-0378">Hydrolase</keyword>
<keyword evidence="2" id="KW-0694">RNA-binding</keyword>
<gene>
    <name evidence="3" type="primary">cas5</name>
    <name evidence="3" type="ORF">Pla175_17850</name>
</gene>
<evidence type="ECO:0000313" key="4">
    <source>
        <dbReference type="Proteomes" id="UP000317429"/>
    </source>
</evidence>
<dbReference type="InterPro" id="IPR010155">
    <property type="entry name" value="CRISPR-assoc_prot_Cas5d"/>
</dbReference>
<dbReference type="GO" id="GO:0043571">
    <property type="term" value="P:maintenance of CRISPR repeat elements"/>
    <property type="evidence" value="ECO:0007669"/>
    <property type="project" value="UniProtKB-UniRule"/>
</dbReference>
<accession>A0A518DAA1</accession>
<dbReference type="NCBIfam" id="TIGR01876">
    <property type="entry name" value="cas_Cas5d"/>
    <property type="match status" value="1"/>
</dbReference>
<dbReference type="Gene3D" id="3.30.70.2660">
    <property type="match status" value="1"/>
</dbReference>
<dbReference type="NCBIfam" id="TIGR02593">
    <property type="entry name" value="CRISPR_cas5"/>
    <property type="match status" value="1"/>
</dbReference>
<comment type="function">
    <text evidence="2">CRISPR (clustered regularly interspaced short palindromic repeat) is an adaptive immune system that provides protection against mobile genetic elements (viruses, transposable elements and conjugative plasmids). CRISPR clusters contain spacers, sequences complementary to antecedent mobile elements, and target invading nucleic acids. CRISPR clusters are transcribed and processed into CRISPR RNA (crRNA).</text>
</comment>
<dbReference type="PIRSF" id="PIRSF029950">
    <property type="entry name" value="Cas_CT1134"/>
    <property type="match status" value="1"/>
</dbReference>
<reference evidence="3 4" key="1">
    <citation type="submission" date="2019-02" db="EMBL/GenBank/DDBJ databases">
        <title>Deep-cultivation of Planctomycetes and their phenomic and genomic characterization uncovers novel biology.</title>
        <authorList>
            <person name="Wiegand S."/>
            <person name="Jogler M."/>
            <person name="Boedeker C."/>
            <person name="Pinto D."/>
            <person name="Vollmers J."/>
            <person name="Rivas-Marin E."/>
            <person name="Kohn T."/>
            <person name="Peeters S.H."/>
            <person name="Heuer A."/>
            <person name="Rast P."/>
            <person name="Oberbeckmann S."/>
            <person name="Bunk B."/>
            <person name="Jeske O."/>
            <person name="Meyerdierks A."/>
            <person name="Storesund J.E."/>
            <person name="Kallscheuer N."/>
            <person name="Luecker S."/>
            <person name="Lage O.M."/>
            <person name="Pohl T."/>
            <person name="Merkel B.J."/>
            <person name="Hornburger P."/>
            <person name="Mueller R.-W."/>
            <person name="Bruemmer F."/>
            <person name="Labrenz M."/>
            <person name="Spormann A.M."/>
            <person name="Op den Camp H."/>
            <person name="Overmann J."/>
            <person name="Amann R."/>
            <person name="Jetten M.S.M."/>
            <person name="Mascher T."/>
            <person name="Medema M.H."/>
            <person name="Devos D.P."/>
            <person name="Kaster A.-K."/>
            <person name="Ovreas L."/>
            <person name="Rohde M."/>
            <person name="Galperin M.Y."/>
            <person name="Jogler C."/>
        </authorList>
    </citation>
    <scope>NUCLEOTIDE SEQUENCE [LARGE SCALE GENOMIC DNA]</scope>
    <source>
        <strain evidence="3 4">Pla175</strain>
    </source>
</reference>
<organism evidence="3 4">
    <name type="scientific">Pirellulimonas nuda</name>
    <dbReference type="NCBI Taxonomy" id="2528009"/>
    <lineage>
        <taxon>Bacteria</taxon>
        <taxon>Pseudomonadati</taxon>
        <taxon>Planctomycetota</taxon>
        <taxon>Planctomycetia</taxon>
        <taxon>Pirellulales</taxon>
        <taxon>Lacipirellulaceae</taxon>
        <taxon>Pirellulimonas</taxon>
    </lineage>
</organism>
<evidence type="ECO:0000256" key="1">
    <source>
        <dbReference type="ARBA" id="ARBA00023118"/>
    </source>
</evidence>
<keyword evidence="2" id="KW-0255">Endonuclease</keyword>
<keyword evidence="1 2" id="KW-0051">Antiviral defense</keyword>
<dbReference type="InterPro" id="IPR021124">
    <property type="entry name" value="CRISPR-assoc_prot_Cas5"/>
</dbReference>
<dbReference type="EMBL" id="CP036291">
    <property type="protein sequence ID" value="QDU88409.1"/>
    <property type="molecule type" value="Genomic_DNA"/>
</dbReference>
<keyword evidence="2" id="KW-0540">Nuclease</keyword>
<dbReference type="GO" id="GO:0004519">
    <property type="term" value="F:endonuclease activity"/>
    <property type="evidence" value="ECO:0007669"/>
    <property type="project" value="UniProtKB-UniRule"/>
</dbReference>
<dbReference type="Proteomes" id="UP000317429">
    <property type="component" value="Chromosome"/>
</dbReference>
<keyword evidence="4" id="KW-1185">Reference proteome</keyword>
<dbReference type="RefSeq" id="WP_145283296.1">
    <property type="nucleotide sequence ID" value="NZ_CP036291.1"/>
</dbReference>
<dbReference type="AlphaFoldDB" id="A0A518DAA1"/>